<evidence type="ECO:0000256" key="3">
    <source>
        <dbReference type="ARBA" id="ARBA00022692"/>
    </source>
</evidence>
<feature type="transmembrane region" description="Helical" evidence="6">
    <location>
        <begin position="111"/>
        <end position="130"/>
    </location>
</feature>
<accession>A0A3B1CTK2</accession>
<evidence type="ECO:0000256" key="5">
    <source>
        <dbReference type="ARBA" id="ARBA00023136"/>
    </source>
</evidence>
<dbReference type="InterPro" id="IPR020846">
    <property type="entry name" value="MFS_dom"/>
</dbReference>
<keyword evidence="2" id="KW-0813">Transport</keyword>
<dbReference type="PROSITE" id="PS50850">
    <property type="entry name" value="MFS"/>
    <property type="match status" value="1"/>
</dbReference>
<dbReference type="GO" id="GO:0016020">
    <property type="term" value="C:membrane"/>
    <property type="evidence" value="ECO:0007669"/>
    <property type="project" value="UniProtKB-SubCell"/>
</dbReference>
<keyword evidence="5 6" id="KW-0472">Membrane</keyword>
<keyword evidence="3 6" id="KW-0812">Transmembrane</keyword>
<dbReference type="PANTHER" id="PTHR23504">
    <property type="entry name" value="MAJOR FACILITATOR SUPERFAMILY DOMAIN-CONTAINING PROTEIN 10"/>
    <property type="match status" value="1"/>
</dbReference>
<evidence type="ECO:0000313" key="8">
    <source>
        <dbReference type="EMBL" id="VAX33916.1"/>
    </source>
</evidence>
<dbReference type="InterPro" id="IPR036259">
    <property type="entry name" value="MFS_trans_sf"/>
</dbReference>
<dbReference type="InterPro" id="IPR001958">
    <property type="entry name" value="Tet-R_TetA/multi-R_MdtG-like"/>
</dbReference>
<protein>
    <recommendedName>
        <fullName evidence="7">Major facilitator superfamily (MFS) profile domain-containing protein</fullName>
    </recommendedName>
</protein>
<feature type="transmembrane region" description="Helical" evidence="6">
    <location>
        <begin position="20"/>
        <end position="40"/>
    </location>
</feature>
<reference evidence="8" key="1">
    <citation type="submission" date="2018-06" db="EMBL/GenBank/DDBJ databases">
        <authorList>
            <person name="Zhirakovskaya E."/>
        </authorList>
    </citation>
    <scope>NUCLEOTIDE SEQUENCE</scope>
</reference>
<dbReference type="GO" id="GO:0022857">
    <property type="term" value="F:transmembrane transporter activity"/>
    <property type="evidence" value="ECO:0007669"/>
    <property type="project" value="InterPro"/>
</dbReference>
<organism evidence="8">
    <name type="scientific">hydrothermal vent metagenome</name>
    <dbReference type="NCBI Taxonomy" id="652676"/>
    <lineage>
        <taxon>unclassified sequences</taxon>
        <taxon>metagenomes</taxon>
        <taxon>ecological metagenomes</taxon>
    </lineage>
</organism>
<feature type="transmembrane region" description="Helical" evidence="6">
    <location>
        <begin position="228"/>
        <end position="245"/>
    </location>
</feature>
<dbReference type="SUPFAM" id="SSF103473">
    <property type="entry name" value="MFS general substrate transporter"/>
    <property type="match status" value="1"/>
</dbReference>
<sequence length="257" mass="27623">GLKWHLEYRFGGFYINDFSIPFFAAAILAVIALLATMRFLPESIQTSGREPYQKESPNDKVSHPDIGWKVIRGSLLDMLVLSFLGYFALSLFEGTFALHAQRVMNFGPSEMGLVFMVCGFVMAAAQAGVVGRFIGRVGEMPMLSIGFGLMGIALILLMTTRTMTFILLYVVLFALGMAALNPGLASLVSKRSGKHAGAALGLQSAANSLGQAAGPVIGSIVFTWDIHMPYLLTAVPLIITAIVMGRKSLAGKQGDNR</sequence>
<feature type="transmembrane region" description="Helical" evidence="6">
    <location>
        <begin position="142"/>
        <end position="160"/>
    </location>
</feature>
<gene>
    <name evidence="8" type="ORF">MNBD_NITROSPIRAE03-900</name>
</gene>
<dbReference type="EMBL" id="UOGI01000221">
    <property type="protein sequence ID" value="VAX33916.1"/>
    <property type="molecule type" value="Genomic_DNA"/>
</dbReference>
<keyword evidence="4 6" id="KW-1133">Transmembrane helix</keyword>
<dbReference type="Gene3D" id="1.20.1250.20">
    <property type="entry name" value="MFS general substrate transporter like domains"/>
    <property type="match status" value="1"/>
</dbReference>
<proteinExistence type="predicted"/>
<evidence type="ECO:0000256" key="2">
    <source>
        <dbReference type="ARBA" id="ARBA00022448"/>
    </source>
</evidence>
<dbReference type="PANTHER" id="PTHR23504:SF15">
    <property type="entry name" value="MAJOR FACILITATOR SUPERFAMILY (MFS) PROFILE DOMAIN-CONTAINING PROTEIN"/>
    <property type="match status" value="1"/>
</dbReference>
<name>A0A3B1CTK2_9ZZZZ</name>
<dbReference type="Pfam" id="PF07690">
    <property type="entry name" value="MFS_1"/>
    <property type="match status" value="1"/>
</dbReference>
<dbReference type="AlphaFoldDB" id="A0A3B1CTK2"/>
<evidence type="ECO:0000256" key="6">
    <source>
        <dbReference type="SAM" id="Phobius"/>
    </source>
</evidence>
<evidence type="ECO:0000256" key="1">
    <source>
        <dbReference type="ARBA" id="ARBA00004141"/>
    </source>
</evidence>
<dbReference type="PRINTS" id="PR01035">
    <property type="entry name" value="TCRTETA"/>
</dbReference>
<feature type="domain" description="Major facilitator superfamily (MFS) profile" evidence="7">
    <location>
        <begin position="1"/>
        <end position="252"/>
    </location>
</feature>
<dbReference type="InterPro" id="IPR011701">
    <property type="entry name" value="MFS"/>
</dbReference>
<comment type="subcellular location">
    <subcellularLocation>
        <location evidence="1">Membrane</location>
        <topology evidence="1">Multi-pass membrane protein</topology>
    </subcellularLocation>
</comment>
<feature type="non-terminal residue" evidence="8">
    <location>
        <position position="1"/>
    </location>
</feature>
<feature type="transmembrane region" description="Helical" evidence="6">
    <location>
        <begin position="78"/>
        <end position="99"/>
    </location>
</feature>
<evidence type="ECO:0000259" key="7">
    <source>
        <dbReference type="PROSITE" id="PS50850"/>
    </source>
</evidence>
<feature type="transmembrane region" description="Helical" evidence="6">
    <location>
        <begin position="166"/>
        <end position="188"/>
    </location>
</feature>
<evidence type="ECO:0000256" key="4">
    <source>
        <dbReference type="ARBA" id="ARBA00022989"/>
    </source>
</evidence>